<dbReference type="PROSITE" id="PS51140">
    <property type="entry name" value="CUE"/>
    <property type="match status" value="1"/>
</dbReference>
<dbReference type="Gene3D" id="1.10.8.10">
    <property type="entry name" value="DNA helicase RuvA subunit, C-terminal domain"/>
    <property type="match status" value="1"/>
</dbReference>
<dbReference type="GO" id="GO:0043130">
    <property type="term" value="F:ubiquitin binding"/>
    <property type="evidence" value="ECO:0007669"/>
    <property type="project" value="InterPro"/>
</dbReference>
<dbReference type="Pfam" id="PF02845">
    <property type="entry name" value="CUE"/>
    <property type="match status" value="1"/>
</dbReference>
<proteinExistence type="predicted"/>
<organism evidence="3 4">
    <name type="scientific">Paralvinella palmiformis</name>
    <dbReference type="NCBI Taxonomy" id="53620"/>
    <lineage>
        <taxon>Eukaryota</taxon>
        <taxon>Metazoa</taxon>
        <taxon>Spiralia</taxon>
        <taxon>Lophotrochozoa</taxon>
        <taxon>Annelida</taxon>
        <taxon>Polychaeta</taxon>
        <taxon>Sedentaria</taxon>
        <taxon>Canalipalpata</taxon>
        <taxon>Terebellida</taxon>
        <taxon>Terebelliformia</taxon>
        <taxon>Alvinellidae</taxon>
        <taxon>Paralvinella</taxon>
    </lineage>
</organism>
<keyword evidence="4" id="KW-1185">Reference proteome</keyword>
<evidence type="ECO:0000313" key="4">
    <source>
        <dbReference type="Proteomes" id="UP001208570"/>
    </source>
</evidence>
<dbReference type="PANTHER" id="PTHR22529">
    <property type="entry name" value="EPITHELIAL-STROMAL INTERACTION PROTEIN 1"/>
    <property type="match status" value="1"/>
</dbReference>
<name>A0AAD9IWT0_9ANNE</name>
<dbReference type="AlphaFoldDB" id="A0AAD9IWT0"/>
<dbReference type="Proteomes" id="UP001208570">
    <property type="component" value="Unassembled WGS sequence"/>
</dbReference>
<sequence>AYVWRNIKKEVSPLIEYCSECRKTTKLKTQAPEFQNIKKTRPLQKVGIDLVGKFNPIRDAYTMIRPDEKKRQLIAEKAREEELMYQRHREAKRISHVSYIGSVGGGQISQTEARQALQHNQNKKKLETWAEQNEKAEKEREARLREEQRRVFFAPSSPGSRCAYFMISGNCVTDHSPDGAISSGSDVQESLTTLITMFPSYQPEILCRILDQCDGDLEKAISLLSG</sequence>
<dbReference type="SUPFAM" id="SSF46934">
    <property type="entry name" value="UBA-like"/>
    <property type="match status" value="1"/>
</dbReference>
<reference evidence="3" key="1">
    <citation type="journal article" date="2023" name="Mol. Biol. Evol.">
        <title>Third-Generation Sequencing Reveals the Adaptive Role of the Epigenome in Three Deep-Sea Polychaetes.</title>
        <authorList>
            <person name="Perez M."/>
            <person name="Aroh O."/>
            <person name="Sun Y."/>
            <person name="Lan Y."/>
            <person name="Juniper S.K."/>
            <person name="Young C.R."/>
            <person name="Angers B."/>
            <person name="Qian P.Y."/>
        </authorList>
    </citation>
    <scope>NUCLEOTIDE SEQUENCE</scope>
    <source>
        <strain evidence="3">P08H-3</strain>
    </source>
</reference>
<keyword evidence="1" id="KW-0175">Coiled coil</keyword>
<evidence type="ECO:0000259" key="2">
    <source>
        <dbReference type="PROSITE" id="PS51140"/>
    </source>
</evidence>
<dbReference type="InterPro" id="IPR009060">
    <property type="entry name" value="UBA-like_sf"/>
</dbReference>
<dbReference type="PANTHER" id="PTHR22529:SF1">
    <property type="entry name" value="EPITHELIAL-STROMAL INTERACTION PROTEIN 1"/>
    <property type="match status" value="1"/>
</dbReference>
<protein>
    <recommendedName>
        <fullName evidence="2">CUE domain-containing protein</fullName>
    </recommendedName>
</protein>
<evidence type="ECO:0000256" key="1">
    <source>
        <dbReference type="SAM" id="Coils"/>
    </source>
</evidence>
<dbReference type="InterPro" id="IPR003892">
    <property type="entry name" value="CUE"/>
</dbReference>
<feature type="coiled-coil region" evidence="1">
    <location>
        <begin position="119"/>
        <end position="150"/>
    </location>
</feature>
<gene>
    <name evidence="3" type="ORF">LSH36_973g00069</name>
</gene>
<comment type="caution">
    <text evidence="3">The sequence shown here is derived from an EMBL/GenBank/DDBJ whole genome shotgun (WGS) entry which is preliminary data.</text>
</comment>
<feature type="non-terminal residue" evidence="3">
    <location>
        <position position="226"/>
    </location>
</feature>
<evidence type="ECO:0000313" key="3">
    <source>
        <dbReference type="EMBL" id="KAK2142304.1"/>
    </source>
</evidence>
<dbReference type="InterPro" id="IPR026185">
    <property type="entry name" value="EPSTI1"/>
</dbReference>
<dbReference type="EMBL" id="JAODUP010000973">
    <property type="protein sequence ID" value="KAK2142304.1"/>
    <property type="molecule type" value="Genomic_DNA"/>
</dbReference>
<dbReference type="CDD" id="cd14279">
    <property type="entry name" value="CUE"/>
    <property type="match status" value="1"/>
</dbReference>
<accession>A0AAD9IWT0</accession>
<feature type="domain" description="CUE" evidence="2">
    <location>
        <begin position="186"/>
        <end position="226"/>
    </location>
</feature>